<dbReference type="Gene3D" id="3.90.1150.30">
    <property type="match status" value="1"/>
</dbReference>
<dbReference type="InterPro" id="IPR058532">
    <property type="entry name" value="YjbR/MT2646/Rv2570-like"/>
</dbReference>
<protein>
    <submittedName>
        <fullName evidence="1">MmcQ/YjbR family DNA-binding protein</fullName>
    </submittedName>
</protein>
<keyword evidence="2" id="KW-1185">Reference proteome</keyword>
<gene>
    <name evidence="1" type="ORF">GRF59_03815</name>
</gene>
<dbReference type="EMBL" id="WUBI01000001">
    <property type="protein sequence ID" value="MWV42745.1"/>
    <property type="molecule type" value="Genomic_DNA"/>
</dbReference>
<dbReference type="PANTHER" id="PTHR35145">
    <property type="entry name" value="CYTOPLASMIC PROTEIN-RELATED"/>
    <property type="match status" value="1"/>
</dbReference>
<dbReference type="RefSeq" id="WP_160496319.1">
    <property type="nucleotide sequence ID" value="NZ_WUBI01000001.1"/>
</dbReference>
<comment type="caution">
    <text evidence="1">The sequence shown here is derived from an EMBL/GenBank/DDBJ whole genome shotgun (WGS) entry which is preliminary data.</text>
</comment>
<dbReference type="SUPFAM" id="SSF142906">
    <property type="entry name" value="YjbR-like"/>
    <property type="match status" value="1"/>
</dbReference>
<organism evidence="1 2">
    <name type="scientific">Paenibacillus dendrobii</name>
    <dbReference type="NCBI Taxonomy" id="2691084"/>
    <lineage>
        <taxon>Bacteria</taxon>
        <taxon>Bacillati</taxon>
        <taxon>Bacillota</taxon>
        <taxon>Bacilli</taxon>
        <taxon>Bacillales</taxon>
        <taxon>Paenibacillaceae</taxon>
        <taxon>Paenibacillus</taxon>
    </lineage>
</organism>
<reference evidence="1 2" key="1">
    <citation type="submission" date="2019-12" db="EMBL/GenBank/DDBJ databases">
        <title>Paenibacillus sp. nov., an endophytic bacterium isolated from the stem of Dendrobium.</title>
        <authorList>
            <person name="Zhao R."/>
        </authorList>
    </citation>
    <scope>NUCLEOTIDE SEQUENCE [LARGE SCALE GENOMIC DNA]</scope>
    <source>
        <strain evidence="1 2">HJL G12</strain>
    </source>
</reference>
<accession>A0A7X3IF79</accession>
<keyword evidence="1" id="KW-0238">DNA-binding</keyword>
<dbReference type="Proteomes" id="UP000460318">
    <property type="component" value="Unassembled WGS sequence"/>
</dbReference>
<proteinExistence type="predicted"/>
<dbReference type="InterPro" id="IPR038056">
    <property type="entry name" value="YjbR-like_sf"/>
</dbReference>
<dbReference type="InterPro" id="IPR007351">
    <property type="entry name" value="YjbR"/>
</dbReference>
<evidence type="ECO:0000313" key="2">
    <source>
        <dbReference type="Proteomes" id="UP000460318"/>
    </source>
</evidence>
<dbReference type="PANTHER" id="PTHR35145:SF1">
    <property type="entry name" value="CYTOPLASMIC PROTEIN"/>
    <property type="match status" value="1"/>
</dbReference>
<sequence>MKDSIIKYCVEKKGATEDYPFGPDPLVFKIAGKMFALLSEEKGDYSSLTLKCDPVIAESLREQHEAVLPGYHMNKEHWNTILMNGSLPVSDVFDMIDHSYDMVVKNLPKRLRESILGTN</sequence>
<dbReference type="AlphaFoldDB" id="A0A7X3IF79"/>
<dbReference type="Pfam" id="PF04237">
    <property type="entry name" value="YjbR"/>
    <property type="match status" value="1"/>
</dbReference>
<evidence type="ECO:0000313" key="1">
    <source>
        <dbReference type="EMBL" id="MWV42745.1"/>
    </source>
</evidence>
<name>A0A7X3IF79_9BACL</name>
<dbReference type="GO" id="GO:0003677">
    <property type="term" value="F:DNA binding"/>
    <property type="evidence" value="ECO:0007669"/>
    <property type="project" value="UniProtKB-KW"/>
</dbReference>